<keyword evidence="1" id="KW-1133">Transmembrane helix</keyword>
<evidence type="ECO:0000313" key="3">
    <source>
        <dbReference type="Proteomes" id="UP000637578"/>
    </source>
</evidence>
<accession>A0A8J3FZE6</accession>
<reference evidence="2" key="2">
    <citation type="submission" date="2020-09" db="EMBL/GenBank/DDBJ databases">
        <authorList>
            <person name="Sun Q."/>
            <person name="Zhou Y."/>
        </authorList>
    </citation>
    <scope>NUCLEOTIDE SEQUENCE</scope>
    <source>
        <strain evidence="2">CGMCC 4.5737</strain>
    </source>
</reference>
<dbReference type="AlphaFoldDB" id="A0A8J3FZE6"/>
<gene>
    <name evidence="2" type="ORF">GCM10012275_63260</name>
</gene>
<feature type="transmembrane region" description="Helical" evidence="1">
    <location>
        <begin position="28"/>
        <end position="48"/>
    </location>
</feature>
<sequence length="64" mass="6683">MTVVAGAIASLTCGYGLALVLVLVPRVLLTALAVLAGLLALFAPNPALRAQATTVLALLRWKRW</sequence>
<dbReference type="Proteomes" id="UP000637578">
    <property type="component" value="Unassembled WGS sequence"/>
</dbReference>
<name>A0A8J3FZE6_9PSEU</name>
<comment type="caution">
    <text evidence="2">The sequence shown here is derived from an EMBL/GenBank/DDBJ whole genome shotgun (WGS) entry which is preliminary data.</text>
</comment>
<organism evidence="2 3">
    <name type="scientific">Longimycelium tulufanense</name>
    <dbReference type="NCBI Taxonomy" id="907463"/>
    <lineage>
        <taxon>Bacteria</taxon>
        <taxon>Bacillati</taxon>
        <taxon>Actinomycetota</taxon>
        <taxon>Actinomycetes</taxon>
        <taxon>Pseudonocardiales</taxon>
        <taxon>Pseudonocardiaceae</taxon>
        <taxon>Longimycelium</taxon>
    </lineage>
</organism>
<dbReference type="RefSeq" id="WP_189062113.1">
    <property type="nucleotide sequence ID" value="NZ_BMMK01000066.1"/>
</dbReference>
<keyword evidence="1" id="KW-0812">Transmembrane</keyword>
<evidence type="ECO:0000256" key="1">
    <source>
        <dbReference type="SAM" id="Phobius"/>
    </source>
</evidence>
<proteinExistence type="predicted"/>
<reference evidence="2" key="1">
    <citation type="journal article" date="2014" name="Int. J. Syst. Evol. Microbiol.">
        <title>Complete genome sequence of Corynebacterium casei LMG S-19264T (=DSM 44701T), isolated from a smear-ripened cheese.</title>
        <authorList>
            <consortium name="US DOE Joint Genome Institute (JGI-PGF)"/>
            <person name="Walter F."/>
            <person name="Albersmeier A."/>
            <person name="Kalinowski J."/>
            <person name="Ruckert C."/>
        </authorList>
    </citation>
    <scope>NUCLEOTIDE SEQUENCE</scope>
    <source>
        <strain evidence="2">CGMCC 4.5737</strain>
    </source>
</reference>
<dbReference type="EMBL" id="BMMK01000066">
    <property type="protein sequence ID" value="GGM83988.1"/>
    <property type="molecule type" value="Genomic_DNA"/>
</dbReference>
<keyword evidence="1" id="KW-0472">Membrane</keyword>
<evidence type="ECO:0000313" key="2">
    <source>
        <dbReference type="EMBL" id="GGM83988.1"/>
    </source>
</evidence>
<protein>
    <submittedName>
        <fullName evidence="2">Uncharacterized protein</fullName>
    </submittedName>
</protein>
<keyword evidence="3" id="KW-1185">Reference proteome</keyword>